<evidence type="ECO:0000313" key="5">
    <source>
        <dbReference type="EMBL" id="NCJ06874.1"/>
    </source>
</evidence>
<feature type="domain" description="Histidine kinase/HSP90-like ATPase" evidence="4">
    <location>
        <begin position="3"/>
        <end position="45"/>
    </location>
</feature>
<dbReference type="InterPro" id="IPR003594">
    <property type="entry name" value="HATPase_dom"/>
</dbReference>
<keyword evidence="5" id="KW-0418">Kinase</keyword>
<dbReference type="InterPro" id="IPR004358">
    <property type="entry name" value="Sig_transdc_His_kin-like_C"/>
</dbReference>
<comment type="caution">
    <text evidence="5">The sequence shown here is derived from an EMBL/GenBank/DDBJ whole genome shotgun (WGS) entry which is preliminary data.</text>
</comment>
<sequence>SVNRTGGGSGLGLAIVQRIVTAHGGFIQAKNHPETGGAWLRILLPQ</sequence>
<dbReference type="GO" id="GO:0004673">
    <property type="term" value="F:protein histidine kinase activity"/>
    <property type="evidence" value="ECO:0007669"/>
    <property type="project" value="UniProtKB-EC"/>
</dbReference>
<evidence type="ECO:0000256" key="2">
    <source>
        <dbReference type="ARBA" id="ARBA00012438"/>
    </source>
</evidence>
<dbReference type="RefSeq" id="WP_238718237.1">
    <property type="nucleotide sequence ID" value="NZ_WVIC01000017.1"/>
</dbReference>
<keyword evidence="6" id="KW-1185">Reference proteome</keyword>
<dbReference type="PRINTS" id="PR00344">
    <property type="entry name" value="BCTRLSENSOR"/>
</dbReference>
<evidence type="ECO:0000256" key="1">
    <source>
        <dbReference type="ARBA" id="ARBA00000085"/>
    </source>
</evidence>
<comment type="catalytic activity">
    <reaction evidence="1">
        <text>ATP + protein L-histidine = ADP + protein N-phospho-L-histidine.</text>
        <dbReference type="EC" id="2.7.13.3"/>
    </reaction>
</comment>
<evidence type="ECO:0000313" key="6">
    <source>
        <dbReference type="Proteomes" id="UP000607397"/>
    </source>
</evidence>
<gene>
    <name evidence="5" type="ORF">GS597_10210</name>
</gene>
<dbReference type="EC" id="2.7.13.3" evidence="2"/>
<protein>
    <recommendedName>
        <fullName evidence="2">histidine kinase</fullName>
        <ecNumber evidence="2">2.7.13.3</ecNumber>
    </recommendedName>
</protein>
<organism evidence="5 6">
    <name type="scientific">Petrachloros mirabilis ULC683</name>
    <dbReference type="NCBI Taxonomy" id="2781853"/>
    <lineage>
        <taxon>Bacteria</taxon>
        <taxon>Bacillati</taxon>
        <taxon>Cyanobacteriota</taxon>
        <taxon>Cyanophyceae</taxon>
        <taxon>Synechococcales</taxon>
        <taxon>Petrachlorosaceae</taxon>
        <taxon>Petrachloros</taxon>
        <taxon>Petrachloros mirabilis</taxon>
    </lineage>
</organism>
<dbReference type="InterPro" id="IPR036890">
    <property type="entry name" value="HATPase_C_sf"/>
</dbReference>
<dbReference type="SUPFAM" id="SSF55874">
    <property type="entry name" value="ATPase domain of HSP90 chaperone/DNA topoisomerase II/histidine kinase"/>
    <property type="match status" value="1"/>
</dbReference>
<dbReference type="GO" id="GO:0000160">
    <property type="term" value="P:phosphorelay signal transduction system"/>
    <property type="evidence" value="ECO:0007669"/>
    <property type="project" value="UniProtKB-KW"/>
</dbReference>
<evidence type="ECO:0000256" key="3">
    <source>
        <dbReference type="ARBA" id="ARBA00023012"/>
    </source>
</evidence>
<keyword evidence="5" id="KW-0808">Transferase</keyword>
<name>A0A8K2A7F6_9CYAN</name>
<dbReference type="AlphaFoldDB" id="A0A8K2A7F6"/>
<accession>A0A8K2A7F6</accession>
<keyword evidence="3" id="KW-0902">Two-component regulatory system</keyword>
<dbReference type="Proteomes" id="UP000607397">
    <property type="component" value="Unassembled WGS sequence"/>
</dbReference>
<evidence type="ECO:0000259" key="4">
    <source>
        <dbReference type="Pfam" id="PF02518"/>
    </source>
</evidence>
<proteinExistence type="predicted"/>
<feature type="non-terminal residue" evidence="5">
    <location>
        <position position="1"/>
    </location>
</feature>
<reference evidence="5" key="1">
    <citation type="submission" date="2019-12" db="EMBL/GenBank/DDBJ databases">
        <title>High-Quality draft genome sequences of three cyanobacteria isolated from the limestone walls of the Old Cathedral of Coimbra.</title>
        <authorList>
            <person name="Tiago I."/>
            <person name="Soares F."/>
            <person name="Portugal A."/>
        </authorList>
    </citation>
    <scope>NUCLEOTIDE SEQUENCE [LARGE SCALE GENOMIC DNA]</scope>
    <source>
        <strain evidence="5">C</strain>
    </source>
</reference>
<dbReference type="EMBL" id="WVIC01000017">
    <property type="protein sequence ID" value="NCJ06874.1"/>
    <property type="molecule type" value="Genomic_DNA"/>
</dbReference>
<dbReference type="Gene3D" id="3.30.565.10">
    <property type="entry name" value="Histidine kinase-like ATPase, C-terminal domain"/>
    <property type="match status" value="1"/>
</dbReference>
<dbReference type="Pfam" id="PF02518">
    <property type="entry name" value="HATPase_c"/>
    <property type="match status" value="1"/>
</dbReference>